<proteinExistence type="inferred from homology"/>
<comment type="caution">
    <text evidence="8">The sequence shown here is derived from an EMBL/GenBank/DDBJ whole genome shotgun (WGS) entry which is preliminary data.</text>
</comment>
<evidence type="ECO:0000256" key="6">
    <source>
        <dbReference type="ARBA" id="ARBA00023136"/>
    </source>
</evidence>
<organism evidence="8 9">
    <name type="scientific">Pleuronectes platessa</name>
    <name type="common">European plaice</name>
    <dbReference type="NCBI Taxonomy" id="8262"/>
    <lineage>
        <taxon>Eukaryota</taxon>
        <taxon>Metazoa</taxon>
        <taxon>Chordata</taxon>
        <taxon>Craniata</taxon>
        <taxon>Vertebrata</taxon>
        <taxon>Euteleostomi</taxon>
        <taxon>Actinopterygii</taxon>
        <taxon>Neopterygii</taxon>
        <taxon>Teleostei</taxon>
        <taxon>Neoteleostei</taxon>
        <taxon>Acanthomorphata</taxon>
        <taxon>Carangaria</taxon>
        <taxon>Pleuronectiformes</taxon>
        <taxon>Pleuronectoidei</taxon>
        <taxon>Pleuronectidae</taxon>
        <taxon>Pleuronectes</taxon>
    </lineage>
</organism>
<evidence type="ECO:0000256" key="2">
    <source>
        <dbReference type="ARBA" id="ARBA00005542"/>
    </source>
</evidence>
<protein>
    <recommendedName>
        <fullName evidence="10">Transmembrane protein 8B</fullName>
    </recommendedName>
</protein>
<reference evidence="8" key="1">
    <citation type="submission" date="2020-03" db="EMBL/GenBank/DDBJ databases">
        <authorList>
            <person name="Weist P."/>
        </authorList>
    </citation>
    <scope>NUCLEOTIDE SEQUENCE</scope>
</reference>
<evidence type="ECO:0000256" key="3">
    <source>
        <dbReference type="ARBA" id="ARBA00022475"/>
    </source>
</evidence>
<evidence type="ECO:0000313" key="9">
    <source>
        <dbReference type="Proteomes" id="UP001153269"/>
    </source>
</evidence>
<evidence type="ECO:0000256" key="7">
    <source>
        <dbReference type="SAM" id="Phobius"/>
    </source>
</evidence>
<dbReference type="InterPro" id="IPR021910">
    <property type="entry name" value="NGX6/PGAP6/MYMK"/>
</dbReference>
<name>A0A9N7Z8B9_PLEPL</name>
<dbReference type="PANTHER" id="PTHR14319:SF6">
    <property type="entry name" value="TRANSMEMBRANE PROTEIN 8B"/>
    <property type="match status" value="1"/>
</dbReference>
<evidence type="ECO:0008006" key="10">
    <source>
        <dbReference type="Google" id="ProtNLM"/>
    </source>
</evidence>
<sequence>MKIEDESPLPLTDNETTTSQMEVLPSYTDCLFVTEYFTRTPRKLNSFNSFASVELFHFNVPDDTMMAVWNLITFKEQGGTFGDSCPNRNVTVYFRSGAPPVINPLYTSFPRDTVVPGSFAVTLTWTLPNRTTGAFNVTSPLPGDWFLAAHLPKDEGKISVKGLSEECQYLFQPQLIVQRLIGISVLYPGYFIDQMIPIHNRSVLYKVFIPNYTSKVKVQLVNCSTRNRSSDSCPVVLKIRARAPPVHNSSALDCREWNPCELDTLDPAWEQWYYILVERYLSNSDVYFRIGVQVTDCSKPNLSKDRAQPGSSMNMPQSFGVAMGFSLSETLAVATLPSLQQNASHLHTSEDSIVYLAPTADTNQCWPIRPTLRNELDTFSVHFYVFFGPNISVPPDRAAVFAINLMPVLDSGGVLNMELKLNVAQDPVSRCQWGTVADLLGLWRHFQGAACLPCIALGEGTALRGANVTVFGCLNHGTPLFLRGNSSLKCESESVSGFFLSVNASANITKLRIPYPQTGTWYLSLRSLCGTEHGFEPCTNVTAEVYMRSYLTPCINDCGTYGQCKLLRTNNYLYAACECKADKFIVIPHMCDCFLTPICIQPSPLGPPRAAKPPFDSAHEYLICTVSSNPPPDEDPDQVVEQGWRNFGGGGEHTAEASVVQRWEGWGCTDNSEAYSYSFQLLSTLLLCLSNLMFVPPVAIAIRSHYLLEASVYIFTMFFSTFYHACDQPGIVVFCIMEYDVLQFCDFLGSLMSVWVTVIAMARLKSIIKQCESVLLYIGKPEKTWLIKIDPDQNSYQLVHHHSSGRTTLLLSSSPPLLLSSSPPPLLLSSSSSPRCVCQLVLFLPRRVIASPARKSPPISPHVLYLLGAMSLSMALQLDRHGLWNLLGPSLFALGIMAVAWTVRTVRRRRCYPPTWKRWAFFLFPGTMIATSAVALYAFVETEENYFYIHSIWHMLIAGSVGFLLPPRAKTDAKATPLKRRRGCGYQLCVNEHEELGLVDPAIISINSICTS</sequence>
<keyword evidence="6 7" id="KW-0472">Membrane</keyword>
<evidence type="ECO:0000313" key="8">
    <source>
        <dbReference type="EMBL" id="CAB1454920.1"/>
    </source>
</evidence>
<evidence type="ECO:0000256" key="4">
    <source>
        <dbReference type="ARBA" id="ARBA00022692"/>
    </source>
</evidence>
<comment type="similarity">
    <text evidence="2">Belongs to the TMEM8 family.</text>
</comment>
<dbReference type="Proteomes" id="UP001153269">
    <property type="component" value="Unassembled WGS sequence"/>
</dbReference>
<accession>A0A9N7Z8B9</accession>
<dbReference type="Pfam" id="PF12036">
    <property type="entry name" value="DUF3522"/>
    <property type="match status" value="2"/>
</dbReference>
<dbReference type="GO" id="GO:0005886">
    <property type="term" value="C:plasma membrane"/>
    <property type="evidence" value="ECO:0007669"/>
    <property type="project" value="UniProtKB-SubCell"/>
</dbReference>
<feature type="transmembrane region" description="Helical" evidence="7">
    <location>
        <begin position="946"/>
        <end position="965"/>
    </location>
</feature>
<feature type="transmembrane region" description="Helical" evidence="7">
    <location>
        <begin position="919"/>
        <end position="940"/>
    </location>
</feature>
<keyword evidence="9" id="KW-1185">Reference proteome</keyword>
<keyword evidence="3" id="KW-1003">Cell membrane</keyword>
<keyword evidence="4 7" id="KW-0812">Transmembrane</keyword>
<dbReference type="PANTHER" id="PTHR14319">
    <property type="entry name" value="FIVE-SPAN TRANSMEMBRANE PROTEIN M83"/>
    <property type="match status" value="1"/>
</dbReference>
<dbReference type="EMBL" id="CADEAL010004231">
    <property type="protein sequence ID" value="CAB1454920.1"/>
    <property type="molecule type" value="Genomic_DNA"/>
</dbReference>
<keyword evidence="5 7" id="KW-1133">Transmembrane helix</keyword>
<evidence type="ECO:0000256" key="5">
    <source>
        <dbReference type="ARBA" id="ARBA00022989"/>
    </source>
</evidence>
<evidence type="ECO:0000256" key="1">
    <source>
        <dbReference type="ARBA" id="ARBA00004651"/>
    </source>
</evidence>
<dbReference type="AlphaFoldDB" id="A0A9N7Z8B9"/>
<comment type="subcellular location">
    <subcellularLocation>
        <location evidence="1">Cell membrane</location>
        <topology evidence="1">Multi-pass membrane protein</topology>
    </subcellularLocation>
</comment>
<feature type="transmembrane region" description="Helical" evidence="7">
    <location>
        <begin position="884"/>
        <end position="907"/>
    </location>
</feature>
<gene>
    <name evidence="8" type="ORF">PLEPLA_LOCUS42687</name>
</gene>